<dbReference type="STRING" id="1072389.K1WUH2"/>
<dbReference type="Proteomes" id="UP000006753">
    <property type="component" value="Unassembled WGS sequence"/>
</dbReference>
<gene>
    <name evidence="1" type="ORF">MBM_00443</name>
</gene>
<dbReference type="KEGG" id="mbe:MBM_00443"/>
<keyword evidence="2" id="KW-1185">Reference proteome</keyword>
<dbReference type="InParanoid" id="K1WUH2"/>
<sequence length="76" mass="8829">MCYIVVERYSVCRCLYYKHSIDRCASYGQQGHKIQERTVLHQVLATATRTQAMAQQAIPHVNALPEDSIDETYRLR</sequence>
<dbReference type="HOGENOM" id="CLU_162820_0_0_1"/>
<organism evidence="1 2">
    <name type="scientific">Marssonina brunnea f. sp. multigermtubi (strain MB_m1)</name>
    <name type="common">Marssonina leaf spot fungus</name>
    <dbReference type="NCBI Taxonomy" id="1072389"/>
    <lineage>
        <taxon>Eukaryota</taxon>
        <taxon>Fungi</taxon>
        <taxon>Dikarya</taxon>
        <taxon>Ascomycota</taxon>
        <taxon>Pezizomycotina</taxon>
        <taxon>Leotiomycetes</taxon>
        <taxon>Helotiales</taxon>
        <taxon>Drepanopezizaceae</taxon>
        <taxon>Drepanopeziza</taxon>
    </lineage>
</organism>
<dbReference type="EMBL" id="JH921428">
    <property type="protein sequence ID" value="EKD21330.1"/>
    <property type="molecule type" value="Genomic_DNA"/>
</dbReference>
<evidence type="ECO:0000313" key="2">
    <source>
        <dbReference type="Proteomes" id="UP000006753"/>
    </source>
</evidence>
<evidence type="ECO:0000313" key="1">
    <source>
        <dbReference type="EMBL" id="EKD21330.1"/>
    </source>
</evidence>
<name>K1WUH2_MARBU</name>
<accession>K1WUH2</accession>
<proteinExistence type="predicted"/>
<protein>
    <submittedName>
        <fullName evidence="1">Uncharacterized protein</fullName>
    </submittedName>
</protein>
<dbReference type="OrthoDB" id="5355526at2759"/>
<dbReference type="AlphaFoldDB" id="K1WUH2"/>
<reference evidence="1 2" key="1">
    <citation type="journal article" date="2012" name="BMC Genomics">
        <title>Sequencing the genome of Marssonina brunnea reveals fungus-poplar co-evolution.</title>
        <authorList>
            <person name="Zhu S."/>
            <person name="Cao Y.-Z."/>
            <person name="Jiang C."/>
            <person name="Tan B.-Y."/>
            <person name="Wang Z."/>
            <person name="Feng S."/>
            <person name="Zhang L."/>
            <person name="Su X.-H."/>
            <person name="Brejova B."/>
            <person name="Vinar T."/>
            <person name="Xu M."/>
            <person name="Wang M.-X."/>
            <person name="Zhang S.-G."/>
            <person name="Huang M.-R."/>
            <person name="Wu R."/>
            <person name="Zhou Y."/>
        </authorList>
    </citation>
    <scope>NUCLEOTIDE SEQUENCE [LARGE SCALE GENOMIC DNA]</scope>
    <source>
        <strain evidence="1 2">MB_m1</strain>
    </source>
</reference>